<gene>
    <name evidence="1" type="ORF">FWK35_00022643</name>
</gene>
<evidence type="ECO:0000313" key="2">
    <source>
        <dbReference type="Proteomes" id="UP000478052"/>
    </source>
</evidence>
<dbReference type="Proteomes" id="UP000478052">
    <property type="component" value="Unassembled WGS sequence"/>
</dbReference>
<feature type="non-terminal residue" evidence="1">
    <location>
        <position position="1"/>
    </location>
</feature>
<proteinExistence type="predicted"/>
<dbReference type="EMBL" id="VUJU01004452">
    <property type="protein sequence ID" value="KAF0754307.1"/>
    <property type="molecule type" value="Genomic_DNA"/>
</dbReference>
<organism evidence="1 2">
    <name type="scientific">Aphis craccivora</name>
    <name type="common">Cowpea aphid</name>
    <dbReference type="NCBI Taxonomy" id="307492"/>
    <lineage>
        <taxon>Eukaryota</taxon>
        <taxon>Metazoa</taxon>
        <taxon>Ecdysozoa</taxon>
        <taxon>Arthropoda</taxon>
        <taxon>Hexapoda</taxon>
        <taxon>Insecta</taxon>
        <taxon>Pterygota</taxon>
        <taxon>Neoptera</taxon>
        <taxon>Paraneoptera</taxon>
        <taxon>Hemiptera</taxon>
        <taxon>Sternorrhyncha</taxon>
        <taxon>Aphidomorpha</taxon>
        <taxon>Aphidoidea</taxon>
        <taxon>Aphididae</taxon>
        <taxon>Aphidini</taxon>
        <taxon>Aphis</taxon>
        <taxon>Aphis</taxon>
    </lineage>
</organism>
<accession>A0A6G0YEN6</accession>
<name>A0A6G0YEN6_APHCR</name>
<sequence length="75" mass="8785">LLTAVEKSFVKHCKDNDVFLLTLDDFFNNNKFINFPCIQHKTDILTTIISNFMRMKQYSLITNKNTSKVNAKKKN</sequence>
<dbReference type="OrthoDB" id="6639039at2759"/>
<dbReference type="AlphaFoldDB" id="A0A6G0YEN6"/>
<keyword evidence="2" id="KW-1185">Reference proteome</keyword>
<protein>
    <submittedName>
        <fullName evidence="1">THAP-type domain-containing protein</fullName>
    </submittedName>
</protein>
<evidence type="ECO:0000313" key="1">
    <source>
        <dbReference type="EMBL" id="KAF0754307.1"/>
    </source>
</evidence>
<comment type="caution">
    <text evidence="1">The sequence shown here is derived from an EMBL/GenBank/DDBJ whole genome shotgun (WGS) entry which is preliminary data.</text>
</comment>
<reference evidence="1 2" key="1">
    <citation type="submission" date="2019-08" db="EMBL/GenBank/DDBJ databases">
        <title>Whole genome of Aphis craccivora.</title>
        <authorList>
            <person name="Voronova N.V."/>
            <person name="Shulinski R.S."/>
            <person name="Bandarenka Y.V."/>
            <person name="Zhorov D.G."/>
            <person name="Warner D."/>
        </authorList>
    </citation>
    <scope>NUCLEOTIDE SEQUENCE [LARGE SCALE GENOMIC DNA]</scope>
    <source>
        <strain evidence="1">180601</strain>
        <tissue evidence="1">Whole Body</tissue>
    </source>
</reference>